<dbReference type="EMBL" id="JZXN01000016">
    <property type="protein sequence ID" value="KKB26852.1"/>
    <property type="molecule type" value="Genomic_DNA"/>
</dbReference>
<dbReference type="STRING" id="29561.MM26B8_00300"/>
<keyword evidence="1" id="KW-1133">Transmembrane helix</keyword>
<feature type="transmembrane region" description="Helical" evidence="1">
    <location>
        <begin position="27"/>
        <end position="49"/>
    </location>
</feature>
<sequence length="242" mass="28066">MNNIKQFAELVTTNMNGNKTENSSVKIGLIISIFVVVSIGALVYLIMFLKSKKIRKQILDEQTKKAHETILELRGENLAKAPLELKKFFKNKIDDFDLEDLINTTYLNKAENTLIIGQNIEYEIATLLFLGWGNFDILKDKFNVEKWNEAVLNYPDFFPKKPNFIRQIDKNYNLIFAINSADSNFNIYKKYFLKLEPNGMLVIIQNGQNKNDIKALTIELKINGITYEISHVKNKFLYIVKK</sequence>
<dbReference type="NCBIfam" id="NF045844">
    <property type="entry name" value="BC85_0335_fam"/>
    <property type="match status" value="1"/>
</dbReference>
<reference evidence="2 3" key="1">
    <citation type="submission" date="2015-03" db="EMBL/GenBank/DDBJ databases">
        <title>Genome sequence of Mycoplasma meleagridis strain ATCC 25294.</title>
        <authorList>
            <person name="Yacoub E."/>
            <person name="Blanchard A."/>
            <person name="Sirand-Pugnet P."/>
            <person name="Mardassi B.B.A."/>
        </authorList>
    </citation>
    <scope>NUCLEOTIDE SEQUENCE [LARGE SCALE GENOMIC DNA]</scope>
    <source>
        <strain evidence="2 3">ATCC 25294</strain>
    </source>
</reference>
<organism evidence="2 3">
    <name type="scientific">Mycoplasmopsis meleagridis ATCC 25294</name>
    <dbReference type="NCBI Taxonomy" id="1264554"/>
    <lineage>
        <taxon>Bacteria</taxon>
        <taxon>Bacillati</taxon>
        <taxon>Mycoplasmatota</taxon>
        <taxon>Mycoplasmoidales</taxon>
        <taxon>Metamycoplasmataceae</taxon>
        <taxon>Mycoplasmopsis</taxon>
    </lineage>
</organism>
<evidence type="ECO:0000313" key="3">
    <source>
        <dbReference type="Proteomes" id="UP000033750"/>
    </source>
</evidence>
<gene>
    <name evidence="2" type="ORF">MMELEA_05350</name>
</gene>
<keyword evidence="1" id="KW-0812">Transmembrane</keyword>
<dbReference type="AlphaFoldDB" id="A0A0F5H1Y7"/>
<comment type="caution">
    <text evidence="2">The sequence shown here is derived from an EMBL/GenBank/DDBJ whole genome shotgun (WGS) entry which is preliminary data.</text>
</comment>
<keyword evidence="3" id="KW-1185">Reference proteome</keyword>
<dbReference type="OrthoDB" id="401200at2"/>
<protein>
    <submittedName>
        <fullName evidence="2">Uncharacterized protein</fullName>
    </submittedName>
</protein>
<keyword evidence="1" id="KW-0472">Membrane</keyword>
<proteinExistence type="predicted"/>
<dbReference type="Proteomes" id="UP000033750">
    <property type="component" value="Unassembled WGS sequence"/>
</dbReference>
<dbReference type="RefSeq" id="WP_052717021.1">
    <property type="nucleotide sequence ID" value="NZ_JZXN01000016.1"/>
</dbReference>
<name>A0A0F5H1Y7_9BACT</name>
<accession>A0A0F5H1Y7</accession>
<evidence type="ECO:0000256" key="1">
    <source>
        <dbReference type="SAM" id="Phobius"/>
    </source>
</evidence>
<evidence type="ECO:0000313" key="2">
    <source>
        <dbReference type="EMBL" id="KKB26852.1"/>
    </source>
</evidence>
<dbReference type="PATRIC" id="fig|1264554.4.peg.479"/>